<dbReference type="OrthoDB" id="9780425at2"/>
<feature type="domain" description="Uroporphyrinogen decarboxylase (URO-D)" evidence="1">
    <location>
        <begin position="37"/>
        <end position="340"/>
    </location>
</feature>
<dbReference type="AlphaFoldDB" id="A0A1Q2HNT7"/>
<dbReference type="KEGG" id="pbu:L21SP3_00717"/>
<evidence type="ECO:0000259" key="1">
    <source>
        <dbReference type="Pfam" id="PF01208"/>
    </source>
</evidence>
<accession>A0A1Q2HNT7</accession>
<dbReference type="SUPFAM" id="SSF51726">
    <property type="entry name" value="UROD/MetE-like"/>
    <property type="match status" value="1"/>
</dbReference>
<dbReference type="PANTHER" id="PTHR47099">
    <property type="entry name" value="METHYLCOBAMIDE:COM METHYLTRANSFERASE MTBA"/>
    <property type="match status" value="1"/>
</dbReference>
<dbReference type="Proteomes" id="UP000188273">
    <property type="component" value="Chromosome"/>
</dbReference>
<dbReference type="InterPro" id="IPR038071">
    <property type="entry name" value="UROD/MetE-like_sf"/>
</dbReference>
<keyword evidence="3" id="KW-1185">Reference proteome</keyword>
<dbReference type="InterPro" id="IPR000257">
    <property type="entry name" value="Uroporphyrinogen_deCOase"/>
</dbReference>
<dbReference type="InterPro" id="IPR052024">
    <property type="entry name" value="Methanogen_methyltrans"/>
</dbReference>
<dbReference type="EMBL" id="CP019633">
    <property type="protein sequence ID" value="AQQ08924.1"/>
    <property type="molecule type" value="Genomic_DNA"/>
</dbReference>
<gene>
    <name evidence="2" type="primary">hemE_1</name>
    <name evidence="2" type="ORF">L21SP3_00717</name>
</gene>
<dbReference type="Pfam" id="PF01208">
    <property type="entry name" value="URO-D"/>
    <property type="match status" value="1"/>
</dbReference>
<organism evidence="2 3">
    <name type="scientific">Sedimentisphaera cyanobacteriorum</name>
    <dbReference type="NCBI Taxonomy" id="1940790"/>
    <lineage>
        <taxon>Bacteria</taxon>
        <taxon>Pseudomonadati</taxon>
        <taxon>Planctomycetota</taxon>
        <taxon>Phycisphaerae</taxon>
        <taxon>Sedimentisphaerales</taxon>
        <taxon>Sedimentisphaeraceae</taxon>
        <taxon>Sedimentisphaera</taxon>
    </lineage>
</organism>
<dbReference type="GO" id="GO:0006779">
    <property type="term" value="P:porphyrin-containing compound biosynthetic process"/>
    <property type="evidence" value="ECO:0007669"/>
    <property type="project" value="InterPro"/>
</dbReference>
<dbReference type="PANTHER" id="PTHR47099:SF1">
    <property type="entry name" value="METHYLCOBAMIDE:COM METHYLTRANSFERASE MTBA"/>
    <property type="match status" value="1"/>
</dbReference>
<evidence type="ECO:0000313" key="2">
    <source>
        <dbReference type="EMBL" id="AQQ08924.1"/>
    </source>
</evidence>
<dbReference type="Gene3D" id="3.20.20.210">
    <property type="match status" value="1"/>
</dbReference>
<sequence>MNDVQWKKLIDVINGNSQETIPAGFIIDSPWLPEWYGISTIDYFTNDRLWFEANMKAVETFPDVMFLPGFWAEYGMCTEPSAFGAKCSFQRNGLPHADKIISCVNDIDSLTLPKTETDGLAPFVLNRLRLNRTKIEGIGHSVRFAAARGPLNIASFLMGTTEFLMALRTDPEKVHKLLEIITEYTENWLRLQKQEFPTIDGILILDDIVGFCGEPDFKEFASKYLKRIFSAFDCSVRFFHNDADGKGCSSHLAEVGVNMFNFSFLHSIKEMKEWTGGEVALFGNIPPRDVLASGTPEEVSECVKAAFAGTEDKSGIIASAGGGMPDGVPTENIRSFTSALGDITSSPS</sequence>
<reference evidence="3" key="1">
    <citation type="submission" date="2017-02" db="EMBL/GenBank/DDBJ databases">
        <title>Comparative genomics and description of representatives of a novel lineage of planctomycetes thriving in anoxic sediments.</title>
        <authorList>
            <person name="Spring S."/>
            <person name="Bunk B."/>
            <person name="Sproer C."/>
            <person name="Klenk H.-P."/>
        </authorList>
    </citation>
    <scope>NUCLEOTIDE SEQUENCE [LARGE SCALE GENOMIC DNA]</scope>
    <source>
        <strain evidence="3">L21-RPul-D3</strain>
    </source>
</reference>
<dbReference type="EC" id="4.1.1.37" evidence="2"/>
<protein>
    <submittedName>
        <fullName evidence="2">Uroporphyrinogen decarboxylase</fullName>
        <ecNumber evidence="2">4.1.1.37</ecNumber>
    </submittedName>
</protein>
<dbReference type="GO" id="GO:0004853">
    <property type="term" value="F:uroporphyrinogen decarboxylase activity"/>
    <property type="evidence" value="ECO:0007669"/>
    <property type="project" value="UniProtKB-EC"/>
</dbReference>
<keyword evidence="2" id="KW-0456">Lyase</keyword>
<name>A0A1Q2HNT7_9BACT</name>
<proteinExistence type="predicted"/>
<dbReference type="STRING" id="1940790.L21SP3_00717"/>
<dbReference type="CDD" id="cd03465">
    <property type="entry name" value="URO-D_like"/>
    <property type="match status" value="1"/>
</dbReference>
<evidence type="ECO:0000313" key="3">
    <source>
        <dbReference type="Proteomes" id="UP000188273"/>
    </source>
</evidence>